<dbReference type="PANTHER" id="PTHR39173:SF1">
    <property type="entry name" value="ACETYLTRANSFERASE"/>
    <property type="match status" value="1"/>
</dbReference>
<dbReference type="OrthoDB" id="9797989at2"/>
<dbReference type="GO" id="GO:0016747">
    <property type="term" value="F:acyltransferase activity, transferring groups other than amino-acyl groups"/>
    <property type="evidence" value="ECO:0007669"/>
    <property type="project" value="InterPro"/>
</dbReference>
<feature type="domain" description="N-acetyltransferase" evidence="1">
    <location>
        <begin position="1"/>
        <end position="164"/>
    </location>
</feature>
<dbReference type="RefSeq" id="WP_128786699.1">
    <property type="nucleotide sequence ID" value="NZ_RJLM01000093.1"/>
</dbReference>
<dbReference type="PANTHER" id="PTHR39173">
    <property type="entry name" value="ACETYLTRANSFERASE"/>
    <property type="match status" value="1"/>
</dbReference>
<evidence type="ECO:0000313" key="2">
    <source>
        <dbReference type="EMBL" id="RWX52672.1"/>
    </source>
</evidence>
<name>A0A3S3SUZ3_9GAMM</name>
<dbReference type="PROSITE" id="PS51186">
    <property type="entry name" value="GNAT"/>
    <property type="match status" value="1"/>
</dbReference>
<organism evidence="2 3">
    <name type="scientific">Photobacterium chitinilyticum</name>
    <dbReference type="NCBI Taxonomy" id="2485123"/>
    <lineage>
        <taxon>Bacteria</taxon>
        <taxon>Pseudomonadati</taxon>
        <taxon>Pseudomonadota</taxon>
        <taxon>Gammaproteobacteria</taxon>
        <taxon>Vibrionales</taxon>
        <taxon>Vibrionaceae</taxon>
        <taxon>Photobacterium</taxon>
    </lineage>
</organism>
<comment type="caution">
    <text evidence="2">The sequence shown here is derived from an EMBL/GenBank/DDBJ whole genome shotgun (WGS) entry which is preliminary data.</text>
</comment>
<dbReference type="CDD" id="cd04301">
    <property type="entry name" value="NAT_SF"/>
    <property type="match status" value="1"/>
</dbReference>
<protein>
    <submittedName>
        <fullName evidence="2">GNAT family N-acetyltransferase</fullName>
    </submittedName>
</protein>
<dbReference type="InterPro" id="IPR000182">
    <property type="entry name" value="GNAT_dom"/>
</dbReference>
<proteinExistence type="predicted"/>
<keyword evidence="2" id="KW-0808">Transferase</keyword>
<keyword evidence="3" id="KW-1185">Reference proteome</keyword>
<dbReference type="Gene3D" id="3.40.630.30">
    <property type="match status" value="1"/>
</dbReference>
<dbReference type="AlphaFoldDB" id="A0A3S3SUZ3"/>
<sequence>MEIVLASSKYENEYCEYVLECHRHGIELYSDAVSDPKSYLQRVIANSEGRMLPEGWVPMSTYFCIENDRILGAIRIRKENNDYIRNVIGHIGYETRPSERGRGVAKALLLWLKENQLITEAILICSSDNGASRSVIESCGGILLKSDDCNNEYKNDLRFKLLRA</sequence>
<dbReference type="Pfam" id="PF00583">
    <property type="entry name" value="Acetyltransf_1"/>
    <property type="match status" value="1"/>
</dbReference>
<evidence type="ECO:0000313" key="3">
    <source>
        <dbReference type="Proteomes" id="UP000287563"/>
    </source>
</evidence>
<dbReference type="EMBL" id="RJLM01000093">
    <property type="protein sequence ID" value="RWX52672.1"/>
    <property type="molecule type" value="Genomic_DNA"/>
</dbReference>
<dbReference type="SUPFAM" id="SSF55729">
    <property type="entry name" value="Acyl-CoA N-acyltransferases (Nat)"/>
    <property type="match status" value="1"/>
</dbReference>
<dbReference type="InterPro" id="IPR016181">
    <property type="entry name" value="Acyl_CoA_acyltransferase"/>
</dbReference>
<reference evidence="2 3" key="1">
    <citation type="submission" date="2018-11" db="EMBL/GenBank/DDBJ databases">
        <title>Photobacterium sp. BEI247 sp. nov., a marine bacterium isolated from Yongle Blue Hole in the South China Sea.</title>
        <authorList>
            <person name="Wang X."/>
        </authorList>
    </citation>
    <scope>NUCLEOTIDE SEQUENCE [LARGE SCALE GENOMIC DNA]</scope>
    <source>
        <strain evidence="3">BEI247</strain>
    </source>
</reference>
<accession>A0A3S3SUZ3</accession>
<evidence type="ECO:0000259" key="1">
    <source>
        <dbReference type="PROSITE" id="PS51186"/>
    </source>
</evidence>
<gene>
    <name evidence="2" type="ORF">EDI28_26185</name>
</gene>
<dbReference type="Proteomes" id="UP000287563">
    <property type="component" value="Unassembled WGS sequence"/>
</dbReference>